<keyword evidence="1" id="KW-0732">Signal</keyword>
<protein>
    <recommendedName>
        <fullName evidence="4">Secreted protein</fullName>
    </recommendedName>
</protein>
<dbReference type="Proteomes" id="UP000664534">
    <property type="component" value="Unassembled WGS sequence"/>
</dbReference>
<comment type="caution">
    <text evidence="2">The sequence shown here is derived from an EMBL/GenBank/DDBJ whole genome shotgun (WGS) entry which is preliminary data.</text>
</comment>
<evidence type="ECO:0000313" key="3">
    <source>
        <dbReference type="Proteomes" id="UP000664534"/>
    </source>
</evidence>
<proteinExistence type="predicted"/>
<keyword evidence="3" id="KW-1185">Reference proteome</keyword>
<evidence type="ECO:0000313" key="2">
    <source>
        <dbReference type="EMBL" id="CAF9937028.1"/>
    </source>
</evidence>
<gene>
    <name evidence="2" type="ORF">IMSHALPRED_010989</name>
</gene>
<name>A0A8H3IXK3_9LECA</name>
<feature type="chain" id="PRO_5034883603" description="Secreted protein" evidence="1">
    <location>
        <begin position="22"/>
        <end position="238"/>
    </location>
</feature>
<evidence type="ECO:0000256" key="1">
    <source>
        <dbReference type="SAM" id="SignalP"/>
    </source>
</evidence>
<dbReference type="AlphaFoldDB" id="A0A8H3IXK3"/>
<dbReference type="EMBL" id="CAJPDT010000096">
    <property type="protein sequence ID" value="CAF9937028.1"/>
    <property type="molecule type" value="Genomic_DNA"/>
</dbReference>
<sequence length="238" mass="25173">MSAFRFTFLTTSLTLFVRTLALDEADLNFFGTKLLDREVVPCANVPECGDGLIPATPVPQIVSISGWNNSACIDKPASEQVPVSATPSCFNYGSDVSSLRIDWAIGDTWATIFNDFDCDSPSNLTIARDSDSLCQPVANGYGGVNQANIPGNPGSVLFGTGNVPPQISTSSANGDNLGMLTTYFGYEGCSNDQKSQINQAQKDAVMLAANAVKSPGIDFGNSAAVCAFSRKPFQCVQQ</sequence>
<feature type="signal peptide" evidence="1">
    <location>
        <begin position="1"/>
        <end position="21"/>
    </location>
</feature>
<evidence type="ECO:0008006" key="4">
    <source>
        <dbReference type="Google" id="ProtNLM"/>
    </source>
</evidence>
<reference evidence="2" key="1">
    <citation type="submission" date="2021-03" db="EMBL/GenBank/DDBJ databases">
        <authorList>
            <person name="Tagirdzhanova G."/>
        </authorList>
    </citation>
    <scope>NUCLEOTIDE SEQUENCE</scope>
</reference>
<accession>A0A8H3IXK3</accession>
<organism evidence="2 3">
    <name type="scientific">Imshaugia aleurites</name>
    <dbReference type="NCBI Taxonomy" id="172621"/>
    <lineage>
        <taxon>Eukaryota</taxon>
        <taxon>Fungi</taxon>
        <taxon>Dikarya</taxon>
        <taxon>Ascomycota</taxon>
        <taxon>Pezizomycotina</taxon>
        <taxon>Lecanoromycetes</taxon>
        <taxon>OSLEUM clade</taxon>
        <taxon>Lecanoromycetidae</taxon>
        <taxon>Lecanorales</taxon>
        <taxon>Lecanorineae</taxon>
        <taxon>Parmeliaceae</taxon>
        <taxon>Imshaugia</taxon>
    </lineage>
</organism>